<organism evidence="1 2">
    <name type="scientific">Croceibacterium atlanticum</name>
    <dbReference type="NCBI Taxonomy" id="1267766"/>
    <lineage>
        <taxon>Bacteria</taxon>
        <taxon>Pseudomonadati</taxon>
        <taxon>Pseudomonadota</taxon>
        <taxon>Alphaproteobacteria</taxon>
        <taxon>Sphingomonadales</taxon>
        <taxon>Erythrobacteraceae</taxon>
        <taxon>Croceibacterium</taxon>
    </lineage>
</organism>
<evidence type="ECO:0000313" key="1">
    <source>
        <dbReference type="EMBL" id="AKH42776.1"/>
    </source>
</evidence>
<dbReference type="AlphaFoldDB" id="A0A0F7KUB9"/>
<dbReference type="KEGG" id="aay:WYH_01740"/>
<dbReference type="PATRIC" id="fig|1267766.3.peg.1756"/>
<keyword evidence="2" id="KW-1185">Reference proteome</keyword>
<dbReference type="RefSeq" id="WP_053833471.1">
    <property type="nucleotide sequence ID" value="NZ_CP011452.2"/>
</dbReference>
<proteinExistence type="predicted"/>
<dbReference type="InterPro" id="IPR008928">
    <property type="entry name" value="6-hairpin_glycosidase_sf"/>
</dbReference>
<dbReference type="GO" id="GO:0005975">
    <property type="term" value="P:carbohydrate metabolic process"/>
    <property type="evidence" value="ECO:0007669"/>
    <property type="project" value="InterPro"/>
</dbReference>
<dbReference type="EMBL" id="CP011452">
    <property type="protein sequence ID" value="AKH42776.1"/>
    <property type="molecule type" value="Genomic_DNA"/>
</dbReference>
<dbReference type="OrthoDB" id="9765330at2"/>
<sequence length="395" mass="42968">MSALGAIARRGASHPGGAIQAAISITQSVRHPMLAAAPDLSRVFDMCDGIGMLRRVDGVGPHRAAAYWLDDNARALMLMNVATGLNAPDRAQWAITFAAFLQQCWSEEKGAFIPFLGCDRNWRDDEEAEDSSGRALWALGHTIECAPCPELRRWALDWYEKVLPCCTGFHSPRASAFVMLGAAARLRAGPDHALSRTVLQDGADFLHRLLGGSRRPDWAWFEAVLGYDNPRLSQALIEAGLVLECRSDIEAGIETLEWAATQQISANGHFQPVATDAINGSRDRLPFDQQPLDAQAAIDAARAAYSATGNIRWLDHAQAAWAWFFGVNDSGRIPADIGSSHCFRGINAHSSPETTIAFHLAYYSMSGLAQTQQEALQHVAGGEAATGFEERRSRS</sequence>
<dbReference type="STRING" id="1267766.WYH_01740"/>
<protein>
    <submittedName>
        <fullName evidence="1">Uncharacterized protein</fullName>
    </submittedName>
</protein>
<dbReference type="Proteomes" id="UP000034392">
    <property type="component" value="Chromosome"/>
</dbReference>
<dbReference type="SUPFAM" id="SSF48208">
    <property type="entry name" value="Six-hairpin glycosidases"/>
    <property type="match status" value="1"/>
</dbReference>
<gene>
    <name evidence="1" type="ORF">WYH_01740</name>
</gene>
<name>A0A0F7KUB9_9SPHN</name>
<accession>A0A0F7KUB9</accession>
<reference evidence="1" key="1">
    <citation type="submission" date="2015-05" db="EMBL/GenBank/DDBJ databases">
        <title>The complete genome of Altererythrobacter atlanticus strain 26DY36.</title>
        <authorList>
            <person name="Wu Y.-H."/>
            <person name="Cheng H."/>
            <person name="Wu X.-W."/>
        </authorList>
    </citation>
    <scope>NUCLEOTIDE SEQUENCE [LARGE SCALE GENOMIC DNA]</scope>
    <source>
        <strain evidence="1">26DY36</strain>
    </source>
</reference>
<evidence type="ECO:0000313" key="2">
    <source>
        <dbReference type="Proteomes" id="UP000034392"/>
    </source>
</evidence>